<dbReference type="PANTHER" id="PTHR37848">
    <property type="entry name" value="EXPRESSED PROTEIN"/>
    <property type="match status" value="1"/>
</dbReference>
<dbReference type="AlphaFoldDB" id="A0AAD9SRH0"/>
<keyword evidence="3" id="KW-1185">Reference proteome</keyword>
<accession>A0AAD9SRH0</accession>
<feature type="compositionally biased region" description="Low complexity" evidence="1">
    <location>
        <begin position="70"/>
        <end position="89"/>
    </location>
</feature>
<sequence>MADERPLQQTEKDILRAQRELLAREYPPTPTSASPETPTTPNEGRPGAVNSSGVHPYLDLPPYPGPSNALQLDLAASTQQQQQPSQLQDYPGLPRLDYRLYSPPLFELSSDCTTIKSTAPYLSSTVEALTALVRAQSTVPPKPQIHITGKRGSKVDFAIKLNLLPLLVPEAAPGRQQQQQPPMSYIRCVGSGETALRGGTKPEMLPDLGDHAGLEEWARRFVNDPNQVKAGPAALRRGVRSIVLTHIKDKGVVAVSFPVTHSKVVVQSPDRVNKFFTGITTLFTGKRTYEVVKAVWPFATRERTESSATAEGAPRRCVVQSEDQWWREWAQPIRYAINRRKP</sequence>
<gene>
    <name evidence="2" type="ORF">N8I77_001240</name>
</gene>
<dbReference type="Proteomes" id="UP001265746">
    <property type="component" value="Unassembled WGS sequence"/>
</dbReference>
<protein>
    <submittedName>
        <fullName evidence="2">Uncharacterized protein</fullName>
    </submittedName>
</protein>
<feature type="region of interest" description="Disordered" evidence="1">
    <location>
        <begin position="1"/>
        <end position="94"/>
    </location>
</feature>
<name>A0AAD9SRH0_PHOAM</name>
<reference evidence="2" key="1">
    <citation type="submission" date="2023-06" db="EMBL/GenBank/DDBJ databases">
        <authorList>
            <person name="Noh H."/>
        </authorList>
    </citation>
    <scope>NUCLEOTIDE SEQUENCE</scope>
    <source>
        <strain evidence="2">DUCC20226</strain>
    </source>
</reference>
<evidence type="ECO:0000313" key="3">
    <source>
        <dbReference type="Proteomes" id="UP001265746"/>
    </source>
</evidence>
<dbReference type="PANTHER" id="PTHR37848:SF1">
    <property type="entry name" value="SUN DOMAIN-CONTAINING PROTEIN"/>
    <property type="match status" value="1"/>
</dbReference>
<evidence type="ECO:0000256" key="1">
    <source>
        <dbReference type="SAM" id="MobiDB-lite"/>
    </source>
</evidence>
<feature type="compositionally biased region" description="Basic and acidic residues" evidence="1">
    <location>
        <begin position="1"/>
        <end position="23"/>
    </location>
</feature>
<evidence type="ECO:0000313" key="2">
    <source>
        <dbReference type="EMBL" id="KAK2614409.1"/>
    </source>
</evidence>
<organism evidence="2 3">
    <name type="scientific">Phomopsis amygdali</name>
    <name type="common">Fusicoccum amygdali</name>
    <dbReference type="NCBI Taxonomy" id="1214568"/>
    <lineage>
        <taxon>Eukaryota</taxon>
        <taxon>Fungi</taxon>
        <taxon>Dikarya</taxon>
        <taxon>Ascomycota</taxon>
        <taxon>Pezizomycotina</taxon>
        <taxon>Sordariomycetes</taxon>
        <taxon>Sordariomycetidae</taxon>
        <taxon>Diaporthales</taxon>
        <taxon>Diaporthaceae</taxon>
        <taxon>Diaporthe</taxon>
    </lineage>
</organism>
<comment type="caution">
    <text evidence="2">The sequence shown here is derived from an EMBL/GenBank/DDBJ whole genome shotgun (WGS) entry which is preliminary data.</text>
</comment>
<proteinExistence type="predicted"/>
<feature type="compositionally biased region" description="Low complexity" evidence="1">
    <location>
        <begin position="31"/>
        <end position="41"/>
    </location>
</feature>
<dbReference type="EMBL" id="JAUJFL010000001">
    <property type="protein sequence ID" value="KAK2614409.1"/>
    <property type="molecule type" value="Genomic_DNA"/>
</dbReference>